<gene>
    <name evidence="5" type="ORF">UFOPK4354_00550</name>
</gene>
<dbReference type="Pfam" id="PF00440">
    <property type="entry name" value="TetR_N"/>
    <property type="match status" value="1"/>
</dbReference>
<dbReference type="FunFam" id="1.10.10.60:FF:000141">
    <property type="entry name" value="TetR family transcriptional regulator"/>
    <property type="match status" value="1"/>
</dbReference>
<feature type="domain" description="HTH tetR-type" evidence="4">
    <location>
        <begin position="16"/>
        <end position="76"/>
    </location>
</feature>
<dbReference type="InterPro" id="IPR050109">
    <property type="entry name" value="HTH-type_TetR-like_transc_reg"/>
</dbReference>
<sequence>MVVAMADGTRTRLSAGERRNQLVEVGRKVFAEKGFEATSVEEIAERAKISKPIIYEHFGGKEGLYAVIVDREMDYVIEHISEAISTGPPRERIEGAALAFMKYVEERPDGFAVLSRDSPTKSGLANLLAEVGFRVGNVFTEEFKRAGYDPKAAPIYAQSLIGMVTFVGQWWVDNPKMSADEVASHISALSWMGLRHLPKKPQKAVQPKAVHSRSK</sequence>
<dbReference type="InterPro" id="IPR009057">
    <property type="entry name" value="Homeodomain-like_sf"/>
</dbReference>
<dbReference type="SUPFAM" id="SSF48498">
    <property type="entry name" value="Tetracyclin repressor-like, C-terminal domain"/>
    <property type="match status" value="1"/>
</dbReference>
<keyword evidence="2" id="KW-0238">DNA-binding</keyword>
<dbReference type="PROSITE" id="PS50977">
    <property type="entry name" value="HTH_TETR_2"/>
    <property type="match status" value="1"/>
</dbReference>
<evidence type="ECO:0000256" key="3">
    <source>
        <dbReference type="ARBA" id="ARBA00023163"/>
    </source>
</evidence>
<dbReference type="Pfam" id="PF21943">
    <property type="entry name" value="TetR_C_46"/>
    <property type="match status" value="1"/>
</dbReference>
<evidence type="ECO:0000259" key="4">
    <source>
        <dbReference type="PROSITE" id="PS50977"/>
    </source>
</evidence>
<organism evidence="5">
    <name type="scientific">freshwater metagenome</name>
    <dbReference type="NCBI Taxonomy" id="449393"/>
    <lineage>
        <taxon>unclassified sequences</taxon>
        <taxon>metagenomes</taxon>
        <taxon>ecological metagenomes</taxon>
    </lineage>
</organism>
<evidence type="ECO:0000256" key="2">
    <source>
        <dbReference type="ARBA" id="ARBA00023125"/>
    </source>
</evidence>
<name>A0A6J7UHD7_9ZZZZ</name>
<keyword evidence="3" id="KW-0804">Transcription</keyword>
<dbReference type="EMBL" id="CAFBQW010000042">
    <property type="protein sequence ID" value="CAB5064376.1"/>
    <property type="molecule type" value="Genomic_DNA"/>
</dbReference>
<protein>
    <submittedName>
        <fullName evidence="5">Unannotated protein</fullName>
    </submittedName>
</protein>
<dbReference type="PRINTS" id="PR00455">
    <property type="entry name" value="HTHTETR"/>
</dbReference>
<dbReference type="InterPro" id="IPR036271">
    <property type="entry name" value="Tet_transcr_reg_TetR-rel_C_sf"/>
</dbReference>
<dbReference type="GO" id="GO:0003700">
    <property type="term" value="F:DNA-binding transcription factor activity"/>
    <property type="evidence" value="ECO:0007669"/>
    <property type="project" value="TreeGrafter"/>
</dbReference>
<dbReference type="SUPFAM" id="SSF46689">
    <property type="entry name" value="Homeodomain-like"/>
    <property type="match status" value="1"/>
</dbReference>
<keyword evidence="1" id="KW-0805">Transcription regulation</keyword>
<dbReference type="PROSITE" id="PS01081">
    <property type="entry name" value="HTH_TETR_1"/>
    <property type="match status" value="1"/>
</dbReference>
<dbReference type="GO" id="GO:0000976">
    <property type="term" value="F:transcription cis-regulatory region binding"/>
    <property type="evidence" value="ECO:0007669"/>
    <property type="project" value="TreeGrafter"/>
</dbReference>
<dbReference type="InterPro" id="IPR054129">
    <property type="entry name" value="DesT_TetR_C"/>
</dbReference>
<evidence type="ECO:0000313" key="5">
    <source>
        <dbReference type="EMBL" id="CAB5064376.1"/>
    </source>
</evidence>
<dbReference type="PANTHER" id="PTHR30055">
    <property type="entry name" value="HTH-TYPE TRANSCRIPTIONAL REGULATOR RUTR"/>
    <property type="match status" value="1"/>
</dbReference>
<reference evidence="5" key="1">
    <citation type="submission" date="2020-05" db="EMBL/GenBank/DDBJ databases">
        <authorList>
            <person name="Chiriac C."/>
            <person name="Salcher M."/>
            <person name="Ghai R."/>
            <person name="Kavagutti S V."/>
        </authorList>
    </citation>
    <scope>NUCLEOTIDE SEQUENCE</scope>
</reference>
<dbReference type="InterPro" id="IPR001647">
    <property type="entry name" value="HTH_TetR"/>
</dbReference>
<dbReference type="InterPro" id="IPR023772">
    <property type="entry name" value="DNA-bd_HTH_TetR-type_CS"/>
</dbReference>
<evidence type="ECO:0000256" key="1">
    <source>
        <dbReference type="ARBA" id="ARBA00023015"/>
    </source>
</evidence>
<accession>A0A6J7UHD7</accession>
<dbReference type="Gene3D" id="1.10.357.10">
    <property type="entry name" value="Tetracycline Repressor, domain 2"/>
    <property type="match status" value="1"/>
</dbReference>
<dbReference type="AlphaFoldDB" id="A0A6J7UHD7"/>
<proteinExistence type="predicted"/>
<dbReference type="PANTHER" id="PTHR30055:SF227">
    <property type="entry name" value="TRANSCRIPTIONAL REGULATORY PROTEIN (PROBABLY TETR-FAMILY)-RELATED"/>
    <property type="match status" value="1"/>
</dbReference>